<evidence type="ECO:0000256" key="1">
    <source>
        <dbReference type="SAM" id="Phobius"/>
    </source>
</evidence>
<comment type="caution">
    <text evidence="2">The sequence shown here is derived from an EMBL/GenBank/DDBJ whole genome shotgun (WGS) entry which is preliminary data.</text>
</comment>
<sequence>MGKSVLLLCGDYMEDHEAMVPFQALQAYGIVVDAACPGKKAGDICRTTIHDSAGYQVLSPSLYTFNHHIGFFFFFFLWLFLKKFINLLIHLSSVIEALVLALFFQ</sequence>
<dbReference type="EMBL" id="JAAWWB010000033">
    <property type="protein sequence ID" value="KAG6743347.1"/>
    <property type="molecule type" value="Genomic_DNA"/>
</dbReference>
<dbReference type="PANTHER" id="PTHR42733:SF2">
    <property type="entry name" value="DJ-1_THIJ_PFPI FAMILY PROTEIN"/>
    <property type="match status" value="1"/>
</dbReference>
<evidence type="ECO:0008006" key="4">
    <source>
        <dbReference type="Google" id="ProtNLM"/>
    </source>
</evidence>
<accession>A0A8X8C6V9</accession>
<keyword evidence="1" id="KW-0812">Transmembrane</keyword>
<feature type="transmembrane region" description="Helical" evidence="1">
    <location>
        <begin position="62"/>
        <end position="80"/>
    </location>
</feature>
<organism evidence="2 3">
    <name type="scientific">Populus tomentosa</name>
    <name type="common">Chinese white poplar</name>
    <dbReference type="NCBI Taxonomy" id="118781"/>
    <lineage>
        <taxon>Eukaryota</taxon>
        <taxon>Viridiplantae</taxon>
        <taxon>Streptophyta</taxon>
        <taxon>Embryophyta</taxon>
        <taxon>Tracheophyta</taxon>
        <taxon>Spermatophyta</taxon>
        <taxon>Magnoliopsida</taxon>
        <taxon>eudicotyledons</taxon>
        <taxon>Gunneridae</taxon>
        <taxon>Pentapetalae</taxon>
        <taxon>rosids</taxon>
        <taxon>fabids</taxon>
        <taxon>Malpighiales</taxon>
        <taxon>Salicaceae</taxon>
        <taxon>Saliceae</taxon>
        <taxon>Populus</taxon>
    </lineage>
</organism>
<evidence type="ECO:0000313" key="3">
    <source>
        <dbReference type="Proteomes" id="UP000886885"/>
    </source>
</evidence>
<evidence type="ECO:0000313" key="2">
    <source>
        <dbReference type="EMBL" id="KAG6743347.1"/>
    </source>
</evidence>
<dbReference type="AlphaFoldDB" id="A0A8X8C6V9"/>
<keyword evidence="1" id="KW-0472">Membrane</keyword>
<protein>
    <recommendedName>
        <fullName evidence="4">DJ-1/PfpI domain-containing protein</fullName>
    </recommendedName>
</protein>
<dbReference type="Proteomes" id="UP000886885">
    <property type="component" value="Chromosome 17A"/>
</dbReference>
<keyword evidence="1" id="KW-1133">Transmembrane helix</keyword>
<gene>
    <name evidence="2" type="ORF">POTOM_054301</name>
</gene>
<name>A0A8X8C6V9_POPTO</name>
<dbReference type="OrthoDB" id="543156at2759"/>
<keyword evidence="3" id="KW-1185">Reference proteome</keyword>
<dbReference type="PANTHER" id="PTHR42733">
    <property type="entry name" value="DJ-1 PROTEIN"/>
    <property type="match status" value="1"/>
</dbReference>
<feature type="transmembrane region" description="Helical" evidence="1">
    <location>
        <begin position="87"/>
        <end position="104"/>
    </location>
</feature>
<reference evidence="2" key="1">
    <citation type="journal article" date="2020" name="bioRxiv">
        <title>Hybrid origin of Populus tomentosa Carr. identified through genome sequencing and phylogenomic analysis.</title>
        <authorList>
            <person name="An X."/>
            <person name="Gao K."/>
            <person name="Chen Z."/>
            <person name="Li J."/>
            <person name="Yang X."/>
            <person name="Yang X."/>
            <person name="Zhou J."/>
            <person name="Guo T."/>
            <person name="Zhao T."/>
            <person name="Huang S."/>
            <person name="Miao D."/>
            <person name="Khan W.U."/>
            <person name="Rao P."/>
            <person name="Ye M."/>
            <person name="Lei B."/>
            <person name="Liao W."/>
            <person name="Wang J."/>
            <person name="Ji L."/>
            <person name="Li Y."/>
            <person name="Guo B."/>
            <person name="Mustafa N.S."/>
            <person name="Li S."/>
            <person name="Yun Q."/>
            <person name="Keller S.R."/>
            <person name="Mao J."/>
            <person name="Zhang R."/>
            <person name="Strauss S.H."/>
        </authorList>
    </citation>
    <scope>NUCLEOTIDE SEQUENCE</scope>
    <source>
        <strain evidence="2">GM15</strain>
        <tissue evidence="2">Leaf</tissue>
    </source>
</reference>
<dbReference type="InterPro" id="IPR006286">
    <property type="entry name" value="C56_PfpI-like"/>
</dbReference>
<proteinExistence type="predicted"/>